<reference evidence="3 4" key="1">
    <citation type="submission" date="2020-10" db="EMBL/GenBank/DDBJ databases">
        <title>ChiBAC.</title>
        <authorList>
            <person name="Zenner C."/>
            <person name="Hitch T.C.A."/>
            <person name="Clavel T."/>
        </authorList>
    </citation>
    <scope>NUCLEOTIDE SEQUENCE [LARGE SCALE GENOMIC DNA]</scope>
    <source>
        <strain evidence="3 4">DSM 109015</strain>
    </source>
</reference>
<protein>
    <recommendedName>
        <fullName evidence="5">TM2 domain-containing protein</fullName>
    </recommendedName>
</protein>
<feature type="region of interest" description="Disordered" evidence="1">
    <location>
        <begin position="161"/>
        <end position="240"/>
    </location>
</feature>
<keyword evidence="2" id="KW-0812">Transmembrane</keyword>
<gene>
    <name evidence="3" type="ORF">INF35_06475</name>
</gene>
<evidence type="ECO:0000256" key="1">
    <source>
        <dbReference type="SAM" id="MobiDB-lite"/>
    </source>
</evidence>
<dbReference type="RefSeq" id="WP_193500756.1">
    <property type="nucleotide sequence ID" value="NZ_JADCKC010000002.1"/>
</dbReference>
<organism evidence="3 4">
    <name type="scientific">Gemmiger gallinarum</name>
    <dbReference type="NCBI Taxonomy" id="2779354"/>
    <lineage>
        <taxon>Bacteria</taxon>
        <taxon>Bacillati</taxon>
        <taxon>Bacillota</taxon>
        <taxon>Clostridia</taxon>
        <taxon>Eubacteriales</taxon>
        <taxon>Gemmiger</taxon>
    </lineage>
</organism>
<comment type="caution">
    <text evidence="3">The sequence shown here is derived from an EMBL/GenBank/DDBJ whole genome shotgun (WGS) entry which is preliminary data.</text>
</comment>
<keyword evidence="2" id="KW-0472">Membrane</keyword>
<dbReference type="EMBL" id="JADCKC010000002">
    <property type="protein sequence ID" value="MBE5037423.1"/>
    <property type="molecule type" value="Genomic_DNA"/>
</dbReference>
<dbReference type="Proteomes" id="UP000768567">
    <property type="component" value="Unassembled WGS sequence"/>
</dbReference>
<sequence length="240" mass="26095">MKKNGFLTFCFACIPGAGQMYYGYMKRGLSLITLFCIGVGLGAIIGPLVVICPIIWMYSFFDTYDLIRRMTSGDPKPDELLLFDNLGSLRSVFPAGNRVIGWILIGLGAWALYSSIIEPILYNLFSWYFVNMVPTVVVAALLIAGGFWLLGGKRSRGGYLPPDDFPPYPGNDWDPHGMPPDQDVPGFSGMPDENLGAGSAPRWPRAGVHPTDGPRPDAFGQQPSAPEQPETHTDGSNGSC</sequence>
<keyword evidence="4" id="KW-1185">Reference proteome</keyword>
<feature type="transmembrane region" description="Helical" evidence="2">
    <location>
        <begin position="99"/>
        <end position="122"/>
    </location>
</feature>
<keyword evidence="2" id="KW-1133">Transmembrane helix</keyword>
<feature type="transmembrane region" description="Helical" evidence="2">
    <location>
        <begin position="128"/>
        <end position="150"/>
    </location>
</feature>
<evidence type="ECO:0008006" key="5">
    <source>
        <dbReference type="Google" id="ProtNLM"/>
    </source>
</evidence>
<evidence type="ECO:0000313" key="3">
    <source>
        <dbReference type="EMBL" id="MBE5037423.1"/>
    </source>
</evidence>
<accession>A0ABR9R2T0</accession>
<proteinExistence type="predicted"/>
<evidence type="ECO:0000313" key="4">
    <source>
        <dbReference type="Proteomes" id="UP000768567"/>
    </source>
</evidence>
<evidence type="ECO:0000256" key="2">
    <source>
        <dbReference type="SAM" id="Phobius"/>
    </source>
</evidence>
<feature type="transmembrane region" description="Helical" evidence="2">
    <location>
        <begin position="28"/>
        <end position="61"/>
    </location>
</feature>
<name>A0ABR9R2T0_9FIRM</name>